<dbReference type="InterPro" id="IPR001060">
    <property type="entry name" value="FCH_dom"/>
</dbReference>
<sequence>MGFSAALQGKAAHEALLCRQDAELRLLDLMRRCLLSKVRCDREYALALGALAQQGLKVERGEDLAGSLVAKAWRGMLEELDNTGKAVRHNADCLEKDTLEKLTGLYADKRKARKQYQEEHARIAHQFTQVSTPRRCGPRRGAGPPAARIRRPAASADVAPPRTPGPTPPASHRWQSAADVSLSSRTRGLGAAGRAAATLQSMSAWCRRPAPARPHPRWHIPLATIVSRPAAWPGREIRGAASSLLLPLSLAQTARDLARVTHTCCGRGESCTGRSAAWGGGGGDYSGRD</sequence>
<evidence type="ECO:0000313" key="4">
    <source>
        <dbReference type="Proteomes" id="UP001075354"/>
    </source>
</evidence>
<evidence type="ECO:0000313" key="3">
    <source>
        <dbReference type="EMBL" id="KAJ1527690.1"/>
    </source>
</evidence>
<gene>
    <name evidence="3" type="ORF">ONE63_007649</name>
</gene>
<feature type="domain" description="FCH" evidence="2">
    <location>
        <begin position="1"/>
        <end position="94"/>
    </location>
</feature>
<keyword evidence="4" id="KW-1185">Reference proteome</keyword>
<name>A0AAV7XPF2_9NEOP</name>
<dbReference type="Pfam" id="PF00611">
    <property type="entry name" value="FCH"/>
    <property type="match status" value="1"/>
</dbReference>
<dbReference type="SUPFAM" id="SSF103657">
    <property type="entry name" value="BAR/IMD domain-like"/>
    <property type="match status" value="1"/>
</dbReference>
<dbReference type="AlphaFoldDB" id="A0AAV7XPF2"/>
<dbReference type="Proteomes" id="UP001075354">
    <property type="component" value="Chromosome 5"/>
</dbReference>
<accession>A0AAV7XPF2</accession>
<comment type="caution">
    <text evidence="3">The sequence shown here is derived from an EMBL/GenBank/DDBJ whole genome shotgun (WGS) entry which is preliminary data.</text>
</comment>
<feature type="compositionally biased region" description="Low complexity" evidence="1">
    <location>
        <begin position="133"/>
        <end position="147"/>
    </location>
</feature>
<dbReference type="Gene3D" id="1.20.1270.60">
    <property type="entry name" value="Arfaptin homology (AH) domain/BAR domain"/>
    <property type="match status" value="1"/>
</dbReference>
<evidence type="ECO:0000259" key="2">
    <source>
        <dbReference type="SMART" id="SM00055"/>
    </source>
</evidence>
<feature type="region of interest" description="Disordered" evidence="1">
    <location>
        <begin position="130"/>
        <end position="177"/>
    </location>
</feature>
<protein>
    <recommendedName>
        <fullName evidence="2">FCH domain-containing protein</fullName>
    </recommendedName>
</protein>
<proteinExistence type="predicted"/>
<organism evidence="3 4">
    <name type="scientific">Megalurothrips usitatus</name>
    <name type="common">bean blossom thrips</name>
    <dbReference type="NCBI Taxonomy" id="439358"/>
    <lineage>
        <taxon>Eukaryota</taxon>
        <taxon>Metazoa</taxon>
        <taxon>Ecdysozoa</taxon>
        <taxon>Arthropoda</taxon>
        <taxon>Hexapoda</taxon>
        <taxon>Insecta</taxon>
        <taxon>Pterygota</taxon>
        <taxon>Neoptera</taxon>
        <taxon>Paraneoptera</taxon>
        <taxon>Thysanoptera</taxon>
        <taxon>Terebrantia</taxon>
        <taxon>Thripoidea</taxon>
        <taxon>Thripidae</taxon>
        <taxon>Megalurothrips</taxon>
    </lineage>
</organism>
<dbReference type="EMBL" id="JAPTSV010000005">
    <property type="protein sequence ID" value="KAJ1527690.1"/>
    <property type="molecule type" value="Genomic_DNA"/>
</dbReference>
<evidence type="ECO:0000256" key="1">
    <source>
        <dbReference type="SAM" id="MobiDB-lite"/>
    </source>
</evidence>
<dbReference type="SMART" id="SM00055">
    <property type="entry name" value="FCH"/>
    <property type="match status" value="1"/>
</dbReference>
<reference evidence="3" key="1">
    <citation type="submission" date="2022-12" db="EMBL/GenBank/DDBJ databases">
        <title>Chromosome-level genome assembly of the bean flower thrips Megalurothrips usitatus.</title>
        <authorList>
            <person name="Ma L."/>
            <person name="Liu Q."/>
            <person name="Li H."/>
            <person name="Cai W."/>
        </authorList>
    </citation>
    <scope>NUCLEOTIDE SEQUENCE</scope>
    <source>
        <strain evidence="3">Cailab_2022a</strain>
    </source>
</reference>
<dbReference type="InterPro" id="IPR027267">
    <property type="entry name" value="AH/BAR_dom_sf"/>
</dbReference>